<name>A0A7X5Y2K5_9SPHN</name>
<accession>A0A7X5Y2K5</accession>
<feature type="domain" description="Flagellar motor switch protein FliN-like C-terminal" evidence="1">
    <location>
        <begin position="222"/>
        <end position="288"/>
    </location>
</feature>
<comment type="caution">
    <text evidence="2">The sequence shown here is derived from an EMBL/GenBank/DDBJ whole genome shotgun (WGS) entry which is preliminary data.</text>
</comment>
<reference evidence="2 3" key="1">
    <citation type="submission" date="2020-03" db="EMBL/GenBank/DDBJ databases">
        <title>Genomic Encyclopedia of Type Strains, Phase IV (KMG-IV): sequencing the most valuable type-strain genomes for metagenomic binning, comparative biology and taxonomic classification.</title>
        <authorList>
            <person name="Goeker M."/>
        </authorList>
    </citation>
    <scope>NUCLEOTIDE SEQUENCE [LARGE SCALE GENOMIC DNA]</scope>
    <source>
        <strain evidence="2 3">DSM 7225</strain>
    </source>
</reference>
<keyword evidence="2" id="KW-0966">Cell projection</keyword>
<evidence type="ECO:0000313" key="2">
    <source>
        <dbReference type="EMBL" id="NJB99460.1"/>
    </source>
</evidence>
<organism evidence="2 3">
    <name type="scientific">Sphingomonas trueperi</name>
    <dbReference type="NCBI Taxonomy" id="53317"/>
    <lineage>
        <taxon>Bacteria</taxon>
        <taxon>Pseudomonadati</taxon>
        <taxon>Pseudomonadota</taxon>
        <taxon>Alphaproteobacteria</taxon>
        <taxon>Sphingomonadales</taxon>
        <taxon>Sphingomonadaceae</taxon>
        <taxon>Sphingomonas</taxon>
    </lineage>
</organism>
<sequence length="305" mass="31982">MATMLRLDALDLPRVDPARDALAAAVARLLDHAGFAVEIVAAPPRGSWFRCADGSQFRPGGAVLHPERIAEAAAALDDAEPMLLALEQVLGLQLEPEDLRSASEEAMLHFALRREDQKAALLLPCDHPHAANWLAEADALTPLASRLPVLALLLVQGPRLGIAEAGDLAPGDLVLIGARPRATLEAPHFRQAGQFDLAAGSFTPHPDGAPMESSDAAPSPRDFAVPLTLRLPAQRVSAAALADLRPGLALPLGPVSEGMAVELLVAGSPIARGELVQLGDRFAVLIEAREDLAEGTVQQPVEVAA</sequence>
<gene>
    <name evidence="2" type="ORF">GGR89_003801</name>
</gene>
<dbReference type="EMBL" id="JAATJB010000015">
    <property type="protein sequence ID" value="NJB99460.1"/>
    <property type="molecule type" value="Genomic_DNA"/>
</dbReference>
<dbReference type="Pfam" id="PF01052">
    <property type="entry name" value="FliMN_C"/>
    <property type="match status" value="1"/>
</dbReference>
<proteinExistence type="predicted"/>
<dbReference type="InterPro" id="IPR036429">
    <property type="entry name" value="SpoA-like_sf"/>
</dbReference>
<dbReference type="Gene3D" id="2.30.330.10">
    <property type="entry name" value="SpoA-like"/>
    <property type="match status" value="1"/>
</dbReference>
<keyword evidence="3" id="KW-1185">Reference proteome</keyword>
<dbReference type="AlphaFoldDB" id="A0A7X5Y2K5"/>
<evidence type="ECO:0000259" key="1">
    <source>
        <dbReference type="Pfam" id="PF01052"/>
    </source>
</evidence>
<dbReference type="InterPro" id="IPR001543">
    <property type="entry name" value="FliN-like_C"/>
</dbReference>
<keyword evidence="2" id="KW-0282">Flagellum</keyword>
<dbReference type="RefSeq" id="WP_125978376.1">
    <property type="nucleotide sequence ID" value="NZ_BAAADY010000020.1"/>
</dbReference>
<protein>
    <submittedName>
        <fullName evidence="2">Flagellar motor switch/type III secretory pathway protein FliN</fullName>
    </submittedName>
</protein>
<keyword evidence="2" id="KW-0969">Cilium</keyword>
<dbReference type="SUPFAM" id="SSF101801">
    <property type="entry name" value="Surface presentation of antigens (SPOA)"/>
    <property type="match status" value="1"/>
</dbReference>
<dbReference type="Proteomes" id="UP000531251">
    <property type="component" value="Unassembled WGS sequence"/>
</dbReference>
<evidence type="ECO:0000313" key="3">
    <source>
        <dbReference type="Proteomes" id="UP000531251"/>
    </source>
</evidence>